<dbReference type="RefSeq" id="WP_013687371.1">
    <property type="nucleotide sequence ID" value="NC_015321.1"/>
</dbReference>
<organism evidence="2 3">
    <name type="scientific">Fluviicola taffensis (strain DSM 16823 / NCIMB 13979 / RW262)</name>
    <dbReference type="NCBI Taxonomy" id="755732"/>
    <lineage>
        <taxon>Bacteria</taxon>
        <taxon>Pseudomonadati</taxon>
        <taxon>Bacteroidota</taxon>
        <taxon>Flavobacteriia</taxon>
        <taxon>Flavobacteriales</taxon>
        <taxon>Crocinitomicaceae</taxon>
        <taxon>Fluviicola</taxon>
    </lineage>
</organism>
<dbReference type="EMBL" id="CP002542">
    <property type="protein sequence ID" value="AEA44601.1"/>
    <property type="molecule type" value="Genomic_DNA"/>
</dbReference>
<proteinExistence type="predicted"/>
<evidence type="ECO:0000256" key="1">
    <source>
        <dbReference type="SAM" id="MobiDB-lite"/>
    </source>
</evidence>
<dbReference type="OrthoDB" id="9863992at2"/>
<accession>F2IFB6</accession>
<feature type="region of interest" description="Disordered" evidence="1">
    <location>
        <begin position="130"/>
        <end position="152"/>
    </location>
</feature>
<feature type="compositionally biased region" description="Polar residues" evidence="1">
    <location>
        <begin position="142"/>
        <end position="152"/>
    </location>
</feature>
<keyword evidence="3" id="KW-1185">Reference proteome</keyword>
<gene>
    <name evidence="2" type="ordered locus">Fluta_2617</name>
</gene>
<dbReference type="Proteomes" id="UP000007463">
    <property type="component" value="Chromosome"/>
</dbReference>
<reference evidence="3" key="2">
    <citation type="submission" date="2011-02" db="EMBL/GenBank/DDBJ databases">
        <title>The complete genome of Fluviicola taffensis DSM 16823.</title>
        <authorList>
            <consortium name="US DOE Joint Genome Institute (JGI-PGF)"/>
            <person name="Lucas S."/>
            <person name="Copeland A."/>
            <person name="Lapidus A."/>
            <person name="Bruce D."/>
            <person name="Goodwin L."/>
            <person name="Pitluck S."/>
            <person name="Kyrpides N."/>
            <person name="Mavromatis K."/>
            <person name="Ivanova N."/>
            <person name="Mikhailova N."/>
            <person name="Pagani I."/>
            <person name="Chertkov O."/>
            <person name="Detter J.C."/>
            <person name="Han C."/>
            <person name="Tapia R."/>
            <person name="Land M."/>
            <person name="Hauser L."/>
            <person name="Markowitz V."/>
            <person name="Cheng J.-F."/>
            <person name="Hugenholtz P."/>
            <person name="Woyke T."/>
            <person name="Wu D."/>
            <person name="Tindall B."/>
            <person name="Pomrenke H.G."/>
            <person name="Brambilla E."/>
            <person name="Klenk H.-P."/>
            <person name="Eisen J.A."/>
        </authorList>
    </citation>
    <scope>NUCLEOTIDE SEQUENCE [LARGE SCALE GENOMIC DNA]</scope>
    <source>
        <strain evidence="3">DSM 16823 / RW262 / RW262</strain>
    </source>
</reference>
<name>F2IFB6_FLUTR</name>
<protein>
    <recommendedName>
        <fullName evidence="4">Lipocalin-like domain-containing protein</fullName>
    </recommendedName>
</protein>
<dbReference type="KEGG" id="fte:Fluta_2617"/>
<dbReference type="AlphaFoldDB" id="F2IFB6"/>
<evidence type="ECO:0000313" key="3">
    <source>
        <dbReference type="Proteomes" id="UP000007463"/>
    </source>
</evidence>
<evidence type="ECO:0008006" key="4">
    <source>
        <dbReference type="Google" id="ProtNLM"/>
    </source>
</evidence>
<dbReference type="PROSITE" id="PS51257">
    <property type="entry name" value="PROKAR_LIPOPROTEIN"/>
    <property type="match status" value="1"/>
</dbReference>
<reference evidence="2 3" key="1">
    <citation type="journal article" date="2011" name="Stand. Genomic Sci.">
        <title>Complete genome sequence of the gliding freshwater bacterium Fluviicola taffensis type strain (RW262).</title>
        <authorList>
            <person name="Woyke T."/>
            <person name="Chertkov O."/>
            <person name="Lapidus A."/>
            <person name="Nolan M."/>
            <person name="Lucas S."/>
            <person name="Del Rio T.G."/>
            <person name="Tice H."/>
            <person name="Cheng J.F."/>
            <person name="Tapia R."/>
            <person name="Han C."/>
            <person name="Goodwin L."/>
            <person name="Pitluck S."/>
            <person name="Liolios K."/>
            <person name="Pagani I."/>
            <person name="Ivanova N."/>
            <person name="Huntemann M."/>
            <person name="Mavromatis K."/>
            <person name="Mikhailova N."/>
            <person name="Pati A."/>
            <person name="Chen A."/>
            <person name="Palaniappan K."/>
            <person name="Land M."/>
            <person name="Hauser L."/>
            <person name="Brambilla E.M."/>
            <person name="Rohde M."/>
            <person name="Mwirichia R."/>
            <person name="Sikorski J."/>
            <person name="Tindall B.J."/>
            <person name="Goker M."/>
            <person name="Bristow J."/>
            <person name="Eisen J.A."/>
            <person name="Markowitz V."/>
            <person name="Hugenholtz P."/>
            <person name="Klenk H.P."/>
            <person name="Kyrpides N.C."/>
        </authorList>
    </citation>
    <scope>NUCLEOTIDE SEQUENCE [LARGE SCALE GENOMIC DNA]</scope>
    <source>
        <strain evidence="3">DSM 16823 / RW262 / RW262</strain>
    </source>
</reference>
<sequence>MKKIIYYTCITFASIGITSCGKKTNAKIVNTWRVVSYSQETTDGTNTYISSIGDSPETPNELIIEKDGTWIWKRGYSSSGTIFGGSVFLTNKGVITQRGTWSSVMKVKGGNFINNEHVLFNTLSDSKINTQTGGGNNPLFPDTTTSSSQTYPTGEKTIVYTVTNSTPKELWLESESSQDNSSGGVSSKKIRLTLKIKE</sequence>
<evidence type="ECO:0000313" key="2">
    <source>
        <dbReference type="EMBL" id="AEA44601.1"/>
    </source>
</evidence>
<dbReference type="HOGENOM" id="CLU_1276108_0_0_10"/>